<protein>
    <submittedName>
        <fullName evidence="1">Uncharacterized protein</fullName>
    </submittedName>
</protein>
<gene>
    <name evidence="1" type="ORF">Goarm_013370</name>
</gene>
<keyword evidence="2" id="KW-1185">Reference proteome</keyword>
<name>A0A7J9J3Y2_9ROSI</name>
<dbReference type="AlphaFoldDB" id="A0A7J9J3Y2"/>
<evidence type="ECO:0000313" key="2">
    <source>
        <dbReference type="Proteomes" id="UP000593575"/>
    </source>
</evidence>
<reference evidence="1 2" key="1">
    <citation type="journal article" date="2019" name="Genome Biol. Evol.">
        <title>Insights into the evolution of the New World diploid cottons (Gossypium, subgenus Houzingenia) based on genome sequencing.</title>
        <authorList>
            <person name="Grover C.E."/>
            <person name="Arick M.A. 2nd"/>
            <person name="Thrash A."/>
            <person name="Conover J.L."/>
            <person name="Sanders W.S."/>
            <person name="Peterson D.G."/>
            <person name="Frelichowski J.E."/>
            <person name="Scheffler J.A."/>
            <person name="Scheffler B.E."/>
            <person name="Wendel J.F."/>
        </authorList>
    </citation>
    <scope>NUCLEOTIDE SEQUENCE [LARGE SCALE GENOMIC DNA]</scope>
    <source>
        <strain evidence="1">6</strain>
        <tissue evidence="1">Leaf</tissue>
    </source>
</reference>
<proteinExistence type="predicted"/>
<dbReference type="Proteomes" id="UP000593575">
    <property type="component" value="Unassembled WGS sequence"/>
</dbReference>
<accession>A0A7J9J3Y2</accession>
<organism evidence="1 2">
    <name type="scientific">Gossypium armourianum</name>
    <dbReference type="NCBI Taxonomy" id="34283"/>
    <lineage>
        <taxon>Eukaryota</taxon>
        <taxon>Viridiplantae</taxon>
        <taxon>Streptophyta</taxon>
        <taxon>Embryophyta</taxon>
        <taxon>Tracheophyta</taxon>
        <taxon>Spermatophyta</taxon>
        <taxon>Magnoliopsida</taxon>
        <taxon>eudicotyledons</taxon>
        <taxon>Gunneridae</taxon>
        <taxon>Pentapetalae</taxon>
        <taxon>rosids</taxon>
        <taxon>malvids</taxon>
        <taxon>Malvales</taxon>
        <taxon>Malvaceae</taxon>
        <taxon>Malvoideae</taxon>
        <taxon>Gossypium</taxon>
    </lineage>
</organism>
<evidence type="ECO:0000313" key="1">
    <source>
        <dbReference type="EMBL" id="MBA0828728.1"/>
    </source>
</evidence>
<sequence length="49" mass="5708">MLREFWLTINPLVFKEIQSSDTNPKTTMEKADECANTFNSESYMDNTCI</sequence>
<comment type="caution">
    <text evidence="1">The sequence shown here is derived from an EMBL/GenBank/DDBJ whole genome shotgun (WGS) entry which is preliminary data.</text>
</comment>
<dbReference type="EMBL" id="JABFAE010000005">
    <property type="protein sequence ID" value="MBA0828728.1"/>
    <property type="molecule type" value="Genomic_DNA"/>
</dbReference>